<keyword evidence="5" id="KW-0694">RNA-binding</keyword>
<keyword evidence="2 5" id="KW-0689">Ribosomal protein</keyword>
<comment type="function">
    <text evidence="5">Forms part of the polypeptide exit tunnel.</text>
</comment>
<comment type="function">
    <text evidence="5">One of the primary rRNA binding proteins, this protein initially binds near the 5'-end of the 23S rRNA. It is important during the early stages of 50S assembly. It makes multiple contacts with different domains of the 23S rRNA in the assembled 50S subunit and ribosome.</text>
</comment>
<dbReference type="NCBIfam" id="TIGR03953">
    <property type="entry name" value="rplD_bact"/>
    <property type="match status" value="1"/>
</dbReference>
<feature type="region of interest" description="Disordered" evidence="6">
    <location>
        <begin position="46"/>
        <end position="79"/>
    </location>
</feature>
<dbReference type="InterPro" id="IPR013005">
    <property type="entry name" value="Ribosomal_uL4-like"/>
</dbReference>
<dbReference type="PANTHER" id="PTHR10746:SF6">
    <property type="entry name" value="LARGE RIBOSOMAL SUBUNIT PROTEIN UL4M"/>
    <property type="match status" value="1"/>
</dbReference>
<comment type="similarity">
    <text evidence="1 5">Belongs to the universal ribosomal protein uL4 family.</text>
</comment>
<proteinExistence type="inferred from homology"/>
<organism evidence="7 8">
    <name type="scientific">Nitrospina watsonii</name>
    <dbReference type="NCBI Taxonomy" id="1323948"/>
    <lineage>
        <taxon>Bacteria</taxon>
        <taxon>Pseudomonadati</taxon>
        <taxon>Nitrospinota/Tectimicrobiota group</taxon>
        <taxon>Nitrospinota</taxon>
        <taxon>Nitrospinia</taxon>
        <taxon>Nitrospinales</taxon>
        <taxon>Nitrospinaceae</taxon>
        <taxon>Nitrospina</taxon>
    </lineage>
</organism>
<gene>
    <name evidence="5 7" type="primary">rplD</name>
    <name evidence="7" type="ORF">NSPWAT_2582</name>
</gene>
<dbReference type="Pfam" id="PF00573">
    <property type="entry name" value="Ribosomal_L4"/>
    <property type="match status" value="1"/>
</dbReference>
<dbReference type="Gene3D" id="3.40.1370.10">
    <property type="match status" value="1"/>
</dbReference>
<sequence length="208" mass="22704">MAEIEIVSTENKKVGTATLSPEVFESPIREHLVQQYVTMQLAARRSGTAATKEGRGEISGGGKKPWRQKGTGRARAGSSRSAIWRGGMTVFGPRPRAYTNKLSKKSRKIAIRSVLAERLQNNNIHIVESLNLEEAKTAQAVALLGKLGLPGSTLFLVAERNPNLELAVRNLPQANVLSVEGVNVFDLLVHDKLVCTPDSLKKLEERLS</sequence>
<accession>A0ABN8W1F0</accession>
<protein>
    <recommendedName>
        <fullName evidence="4 5">Large ribosomal subunit protein uL4</fullName>
    </recommendedName>
</protein>
<evidence type="ECO:0000256" key="4">
    <source>
        <dbReference type="ARBA" id="ARBA00035244"/>
    </source>
</evidence>
<evidence type="ECO:0000256" key="5">
    <source>
        <dbReference type="HAMAP-Rule" id="MF_01328"/>
    </source>
</evidence>
<dbReference type="HAMAP" id="MF_01328_B">
    <property type="entry name" value="Ribosomal_uL4_B"/>
    <property type="match status" value="1"/>
</dbReference>
<reference evidence="7 8" key="1">
    <citation type="submission" date="2022-09" db="EMBL/GenBank/DDBJ databases">
        <authorList>
            <person name="Kop L."/>
        </authorList>
    </citation>
    <scope>NUCLEOTIDE SEQUENCE [LARGE SCALE GENOMIC DNA]</scope>
    <source>
        <strain evidence="7 8">347</strain>
    </source>
</reference>
<dbReference type="PANTHER" id="PTHR10746">
    <property type="entry name" value="50S RIBOSOMAL PROTEIN L4"/>
    <property type="match status" value="1"/>
</dbReference>
<name>A0ABN8W1F0_9BACT</name>
<evidence type="ECO:0000256" key="3">
    <source>
        <dbReference type="ARBA" id="ARBA00023274"/>
    </source>
</evidence>
<evidence type="ECO:0000256" key="2">
    <source>
        <dbReference type="ARBA" id="ARBA00022980"/>
    </source>
</evidence>
<dbReference type="RefSeq" id="WP_282012271.1">
    <property type="nucleotide sequence ID" value="NZ_OX336137.1"/>
</dbReference>
<evidence type="ECO:0000313" key="7">
    <source>
        <dbReference type="EMBL" id="CAI2719438.1"/>
    </source>
</evidence>
<keyword evidence="5" id="KW-0699">rRNA-binding</keyword>
<comment type="subunit">
    <text evidence="5">Part of the 50S ribosomal subunit.</text>
</comment>
<dbReference type="Proteomes" id="UP001157733">
    <property type="component" value="Chromosome"/>
</dbReference>
<dbReference type="InterPro" id="IPR002136">
    <property type="entry name" value="Ribosomal_uL4"/>
</dbReference>
<keyword evidence="3 5" id="KW-0687">Ribonucleoprotein</keyword>
<evidence type="ECO:0000256" key="1">
    <source>
        <dbReference type="ARBA" id="ARBA00010528"/>
    </source>
</evidence>
<dbReference type="EMBL" id="OX336137">
    <property type="protein sequence ID" value="CAI2719438.1"/>
    <property type="molecule type" value="Genomic_DNA"/>
</dbReference>
<dbReference type="GO" id="GO:0005840">
    <property type="term" value="C:ribosome"/>
    <property type="evidence" value="ECO:0007669"/>
    <property type="project" value="UniProtKB-KW"/>
</dbReference>
<keyword evidence="8" id="KW-1185">Reference proteome</keyword>
<evidence type="ECO:0000313" key="8">
    <source>
        <dbReference type="Proteomes" id="UP001157733"/>
    </source>
</evidence>
<evidence type="ECO:0000256" key="6">
    <source>
        <dbReference type="SAM" id="MobiDB-lite"/>
    </source>
</evidence>
<dbReference type="InterPro" id="IPR023574">
    <property type="entry name" value="Ribosomal_uL4_dom_sf"/>
</dbReference>
<dbReference type="SUPFAM" id="SSF52166">
    <property type="entry name" value="Ribosomal protein L4"/>
    <property type="match status" value="1"/>
</dbReference>